<dbReference type="AlphaFoldDB" id="A0A1Y3AXQ6"/>
<dbReference type="OrthoDB" id="10458084at2759"/>
<comment type="caution">
    <text evidence="1">The sequence shown here is derived from an EMBL/GenBank/DDBJ whole genome shotgun (WGS) entry which is preliminary data.</text>
</comment>
<evidence type="ECO:0000313" key="2">
    <source>
        <dbReference type="Proteomes" id="UP000194236"/>
    </source>
</evidence>
<name>A0A1Y3AXQ6_EURMA</name>
<sequence>MNDNEQDDEMIFKQYRISEENVEIFKKFRIKYREYFPENFHNSFESIESLTDDECLRLERLDEHSEFNR</sequence>
<keyword evidence="2" id="KW-1185">Reference proteome</keyword>
<protein>
    <submittedName>
        <fullName evidence="1">Uncharacterized protein</fullName>
    </submittedName>
</protein>
<gene>
    <name evidence="1" type="ORF">BLA29_007538</name>
</gene>
<proteinExistence type="predicted"/>
<organism evidence="1 2">
    <name type="scientific">Euroglyphus maynei</name>
    <name type="common">Mayne's house dust mite</name>
    <dbReference type="NCBI Taxonomy" id="6958"/>
    <lineage>
        <taxon>Eukaryota</taxon>
        <taxon>Metazoa</taxon>
        <taxon>Ecdysozoa</taxon>
        <taxon>Arthropoda</taxon>
        <taxon>Chelicerata</taxon>
        <taxon>Arachnida</taxon>
        <taxon>Acari</taxon>
        <taxon>Acariformes</taxon>
        <taxon>Sarcoptiformes</taxon>
        <taxon>Astigmata</taxon>
        <taxon>Psoroptidia</taxon>
        <taxon>Analgoidea</taxon>
        <taxon>Pyroglyphidae</taxon>
        <taxon>Pyroglyphinae</taxon>
        <taxon>Euroglyphus</taxon>
    </lineage>
</organism>
<accession>A0A1Y3AXQ6</accession>
<dbReference type="Proteomes" id="UP000194236">
    <property type="component" value="Unassembled WGS sequence"/>
</dbReference>
<dbReference type="EMBL" id="MUJZ01057351">
    <property type="protein sequence ID" value="OTF72206.1"/>
    <property type="molecule type" value="Genomic_DNA"/>
</dbReference>
<evidence type="ECO:0000313" key="1">
    <source>
        <dbReference type="EMBL" id="OTF72206.1"/>
    </source>
</evidence>
<reference evidence="1 2" key="1">
    <citation type="submission" date="2017-03" db="EMBL/GenBank/DDBJ databases">
        <title>Genome Survey of Euroglyphus maynei.</title>
        <authorList>
            <person name="Arlian L.G."/>
            <person name="Morgan M.S."/>
            <person name="Rider S.D."/>
        </authorList>
    </citation>
    <scope>NUCLEOTIDE SEQUENCE [LARGE SCALE GENOMIC DNA]</scope>
    <source>
        <strain evidence="1">Arlian Lab</strain>
        <tissue evidence="1">Whole body</tissue>
    </source>
</reference>